<evidence type="ECO:0000313" key="25">
    <source>
        <dbReference type="Proteomes" id="UP000202440"/>
    </source>
</evidence>
<dbReference type="Pfam" id="PF01817">
    <property type="entry name" value="CM_2"/>
    <property type="match status" value="1"/>
</dbReference>
<evidence type="ECO:0000259" key="22">
    <source>
        <dbReference type="PROSITE" id="PS51171"/>
    </source>
</evidence>
<dbReference type="PANTHER" id="PTHR21022:SF19">
    <property type="entry name" value="PREPHENATE DEHYDRATASE-RELATED"/>
    <property type="match status" value="1"/>
</dbReference>
<dbReference type="GO" id="GO:0005737">
    <property type="term" value="C:cytoplasm"/>
    <property type="evidence" value="ECO:0007669"/>
    <property type="project" value="UniProtKB-SubCell"/>
</dbReference>
<dbReference type="SUPFAM" id="SSF48600">
    <property type="entry name" value="Chorismate mutase II"/>
    <property type="match status" value="1"/>
</dbReference>
<evidence type="ECO:0000256" key="10">
    <source>
        <dbReference type="ARBA" id="ARBA00022605"/>
    </source>
</evidence>
<evidence type="ECO:0000256" key="14">
    <source>
        <dbReference type="ARBA" id="ARBA00023239"/>
    </source>
</evidence>
<dbReference type="InterPro" id="IPR008242">
    <property type="entry name" value="Chor_mutase/pphenate_deHydtase"/>
</dbReference>
<dbReference type="Gene3D" id="3.40.190.10">
    <property type="entry name" value="Periplasmic binding protein-like II"/>
    <property type="match status" value="2"/>
</dbReference>
<evidence type="ECO:0000259" key="23">
    <source>
        <dbReference type="PROSITE" id="PS51671"/>
    </source>
</evidence>
<evidence type="ECO:0000256" key="4">
    <source>
        <dbReference type="ARBA" id="ARBA00004741"/>
    </source>
</evidence>
<evidence type="ECO:0000256" key="18">
    <source>
        <dbReference type="ARBA" id="ARBA00047848"/>
    </source>
</evidence>
<comment type="subcellular location">
    <subcellularLocation>
        <location evidence="3">Cytoplasm</location>
    </subcellularLocation>
</comment>
<dbReference type="InterPro" id="IPR002912">
    <property type="entry name" value="ACT_dom"/>
</dbReference>
<dbReference type="SUPFAM" id="SSF55021">
    <property type="entry name" value="ACT-like"/>
    <property type="match status" value="1"/>
</dbReference>
<keyword evidence="11" id="KW-0057">Aromatic amino acid biosynthesis</keyword>
<dbReference type="PROSITE" id="PS00858">
    <property type="entry name" value="PREPHENATE_DEHYDR_2"/>
    <property type="match status" value="1"/>
</dbReference>
<feature type="domain" description="ACT" evidence="23">
    <location>
        <begin position="282"/>
        <end position="359"/>
    </location>
</feature>
<evidence type="ECO:0000256" key="3">
    <source>
        <dbReference type="ARBA" id="ARBA00004496"/>
    </source>
</evidence>
<dbReference type="UniPathway" id="UPA00121">
    <property type="reaction ID" value="UER00345"/>
</dbReference>
<evidence type="ECO:0000256" key="9">
    <source>
        <dbReference type="ARBA" id="ARBA00022490"/>
    </source>
</evidence>
<feature type="coiled-coil region" evidence="20">
    <location>
        <begin position="7"/>
        <end position="41"/>
    </location>
</feature>
<dbReference type="Proteomes" id="UP000202440">
    <property type="component" value="Chromosome"/>
</dbReference>
<comment type="pathway">
    <text evidence="5">Metabolic intermediate biosynthesis; prephenate biosynthesis; prephenate from chorismate: step 1/1.</text>
</comment>
<dbReference type="GO" id="GO:0004664">
    <property type="term" value="F:prephenate dehydratase activity"/>
    <property type="evidence" value="ECO:0007669"/>
    <property type="project" value="UniProtKB-EC"/>
</dbReference>
<evidence type="ECO:0000256" key="12">
    <source>
        <dbReference type="ARBA" id="ARBA00023222"/>
    </source>
</evidence>
<dbReference type="OrthoDB" id="9802281at2"/>
<comment type="function">
    <text evidence="2">Catalyzes the Claisen rearrangement of chorismate to prephenate and the decarboxylation/dehydration of prephenate to phenylpyruvate.</text>
</comment>
<feature type="domain" description="Chorismate mutase" evidence="21">
    <location>
        <begin position="1"/>
        <end position="96"/>
    </location>
</feature>
<dbReference type="EMBL" id="CP022530">
    <property type="protein sequence ID" value="ASP40392.1"/>
    <property type="molecule type" value="Genomic_DNA"/>
</dbReference>
<dbReference type="PIRSF" id="PIRSF001500">
    <property type="entry name" value="Chor_mut_pdt_Ppr"/>
    <property type="match status" value="1"/>
</dbReference>
<sequence>MSEAEELGALRDQIDAIDQQIQQLINERARCAQQVAEVKQKYCSPGDSVVFYRPEREAQVLRKIMARNQGPLGDESMARLFREVMSQCLALEEPLTVAYLGPEGTFTQQAALKHFGHAVSCAGQISIADVFREVESGAAHFGVVPVENSTEGVVTHTLDSFVESNLLICGEVTLRIHHHLLTSEPSASVTRIYSHAQSLAQCRLWLDQNYPNVERIAVASNAEAARRASQEPGAAAIASEAAAELYALKPVHANIEDQPDNTTRFLIVGQQPTQSSGDDKTSILVASRNEPGALYHVLEPFHRDGVSLTRIETRPSRSGTWSYVFFIDFEGHRDDERIVPLLAEIQSKAVDFKWLGSYPKAVL</sequence>
<keyword evidence="25" id="KW-1185">Reference proteome</keyword>
<evidence type="ECO:0000256" key="17">
    <source>
        <dbReference type="ARBA" id="ARBA00031520"/>
    </source>
</evidence>
<evidence type="ECO:0000256" key="16">
    <source>
        <dbReference type="ARBA" id="ARBA00031175"/>
    </source>
</evidence>
<dbReference type="PROSITE" id="PS51671">
    <property type="entry name" value="ACT"/>
    <property type="match status" value="1"/>
</dbReference>
<dbReference type="Gene3D" id="3.30.70.260">
    <property type="match status" value="1"/>
</dbReference>
<dbReference type="AlphaFoldDB" id="A0A222FNV4"/>
<keyword evidence="14" id="KW-0456">Lyase</keyword>
<keyword evidence="10" id="KW-0028">Amino-acid biosynthesis</keyword>
<name>A0A222FNV4_9GAMM</name>
<dbReference type="InterPro" id="IPR010957">
    <property type="entry name" value="G/b/e-P-prot_chorismate_mutase"/>
</dbReference>
<dbReference type="NCBIfam" id="NF008865">
    <property type="entry name" value="PRK11898.1"/>
    <property type="match status" value="1"/>
</dbReference>
<dbReference type="EC" id="5.4.99.5" evidence="6"/>
<keyword evidence="9" id="KW-0963">Cytoplasm</keyword>
<dbReference type="GO" id="GO:0009094">
    <property type="term" value="P:L-phenylalanine biosynthetic process"/>
    <property type="evidence" value="ECO:0007669"/>
    <property type="project" value="UniProtKB-UniPathway"/>
</dbReference>
<keyword evidence="13" id="KW-0413">Isomerase</keyword>
<keyword evidence="12" id="KW-0584">Phenylalanine biosynthesis</keyword>
<comment type="catalytic activity">
    <reaction evidence="1">
        <text>chorismate = prephenate</text>
        <dbReference type="Rhea" id="RHEA:13897"/>
        <dbReference type="ChEBI" id="CHEBI:29748"/>
        <dbReference type="ChEBI" id="CHEBI:29934"/>
        <dbReference type="EC" id="5.4.99.5"/>
    </reaction>
</comment>
<feature type="domain" description="Prephenate dehydratase" evidence="22">
    <location>
        <begin position="96"/>
        <end position="270"/>
    </location>
</feature>
<evidence type="ECO:0000256" key="5">
    <source>
        <dbReference type="ARBA" id="ARBA00004817"/>
    </source>
</evidence>
<dbReference type="GO" id="GO:0004106">
    <property type="term" value="F:chorismate mutase activity"/>
    <property type="evidence" value="ECO:0007669"/>
    <property type="project" value="UniProtKB-EC"/>
</dbReference>
<accession>A0A222FNV4</accession>
<dbReference type="PANTHER" id="PTHR21022">
    <property type="entry name" value="PREPHENATE DEHYDRATASE P PROTEIN"/>
    <property type="match status" value="1"/>
</dbReference>
<dbReference type="SUPFAM" id="SSF53850">
    <property type="entry name" value="Periplasmic binding protein-like II"/>
    <property type="match status" value="1"/>
</dbReference>
<evidence type="ECO:0000256" key="13">
    <source>
        <dbReference type="ARBA" id="ARBA00023235"/>
    </source>
</evidence>
<evidence type="ECO:0000256" key="7">
    <source>
        <dbReference type="ARBA" id="ARBA00013147"/>
    </source>
</evidence>
<evidence type="ECO:0000256" key="15">
    <source>
        <dbReference type="ARBA" id="ARBA00023268"/>
    </source>
</evidence>
<keyword evidence="15" id="KW-0511">Multifunctional enzyme</keyword>
<organism evidence="24 25">
    <name type="scientific">Bacterioplanes sanyensis</name>
    <dbReference type="NCBI Taxonomy" id="1249553"/>
    <lineage>
        <taxon>Bacteria</taxon>
        <taxon>Pseudomonadati</taxon>
        <taxon>Pseudomonadota</taxon>
        <taxon>Gammaproteobacteria</taxon>
        <taxon>Oceanospirillales</taxon>
        <taxon>Oceanospirillaceae</taxon>
        <taxon>Bacterioplanes</taxon>
    </lineage>
</organism>
<evidence type="ECO:0000256" key="19">
    <source>
        <dbReference type="PIRSR" id="PIRSR001500-2"/>
    </source>
</evidence>
<protein>
    <recommendedName>
        <fullName evidence="8">Bifunctional chorismate mutase/prephenate dehydratase</fullName>
        <ecNumber evidence="7">4.2.1.51</ecNumber>
        <ecNumber evidence="6">5.4.99.5</ecNumber>
    </recommendedName>
    <alternativeName>
        <fullName evidence="17">Chorismate mutase-prephenate dehydratase</fullName>
    </alternativeName>
    <alternativeName>
        <fullName evidence="16">p-protein</fullName>
    </alternativeName>
</protein>
<dbReference type="Gene3D" id="1.20.59.10">
    <property type="entry name" value="Chorismate mutase"/>
    <property type="match status" value="1"/>
</dbReference>
<feature type="site" description="Essential for prephenate dehydratase activity" evidence="19">
    <location>
        <position position="263"/>
    </location>
</feature>
<evidence type="ECO:0000313" key="24">
    <source>
        <dbReference type="EMBL" id="ASP40392.1"/>
    </source>
</evidence>
<dbReference type="CDD" id="cd13630">
    <property type="entry name" value="PBP2_PDT_1"/>
    <property type="match status" value="1"/>
</dbReference>
<keyword evidence="20" id="KW-0175">Coiled coil</keyword>
<dbReference type="InterPro" id="IPR002701">
    <property type="entry name" value="CM_II_prokaryot"/>
</dbReference>
<reference evidence="24 25" key="1">
    <citation type="submission" date="2017-07" db="EMBL/GenBank/DDBJ databases">
        <title>Annotated genome sequence of Bacterioplanes sanyensis isolated from Red Sea.</title>
        <authorList>
            <person name="Rehman Z.U."/>
        </authorList>
    </citation>
    <scope>NUCLEOTIDE SEQUENCE [LARGE SCALE GENOMIC DNA]</scope>
    <source>
        <strain evidence="24 25">NV9</strain>
    </source>
</reference>
<evidence type="ECO:0000256" key="1">
    <source>
        <dbReference type="ARBA" id="ARBA00000824"/>
    </source>
</evidence>
<dbReference type="KEGG" id="bsan:CHH28_17665"/>
<dbReference type="NCBIfam" id="TIGR01807">
    <property type="entry name" value="CM_P2"/>
    <property type="match status" value="1"/>
</dbReference>
<dbReference type="InterPro" id="IPR001086">
    <property type="entry name" value="Preph_deHydtase"/>
</dbReference>
<dbReference type="SMART" id="SM00830">
    <property type="entry name" value="CM_2"/>
    <property type="match status" value="1"/>
</dbReference>
<dbReference type="InterPro" id="IPR036979">
    <property type="entry name" value="CM_dom_sf"/>
</dbReference>
<dbReference type="EC" id="4.2.1.51" evidence="7"/>
<dbReference type="RefSeq" id="WP_094061559.1">
    <property type="nucleotide sequence ID" value="NZ_CP022530.1"/>
</dbReference>
<gene>
    <name evidence="24" type="primary">pheA</name>
    <name evidence="24" type="ORF">CHH28_17665</name>
</gene>
<dbReference type="Pfam" id="PF00800">
    <property type="entry name" value="PDT"/>
    <property type="match status" value="1"/>
</dbReference>
<dbReference type="InterPro" id="IPR018528">
    <property type="entry name" value="Preph_deHydtase_CS"/>
</dbReference>
<dbReference type="GO" id="GO:0046417">
    <property type="term" value="P:chorismate metabolic process"/>
    <property type="evidence" value="ECO:0007669"/>
    <property type="project" value="InterPro"/>
</dbReference>
<dbReference type="FunFam" id="3.40.190.10:FF:000034">
    <property type="entry name" value="Chorismate mutase/prephenate dehydratase"/>
    <property type="match status" value="1"/>
</dbReference>
<proteinExistence type="predicted"/>
<dbReference type="FunFam" id="3.40.190.10:FF:000029">
    <property type="entry name" value="Chorismate mutase/Prephenate dehydratase"/>
    <property type="match status" value="1"/>
</dbReference>
<evidence type="ECO:0000259" key="21">
    <source>
        <dbReference type="PROSITE" id="PS51168"/>
    </source>
</evidence>
<dbReference type="UniPathway" id="UPA00120">
    <property type="reaction ID" value="UER00203"/>
</dbReference>
<dbReference type="CDD" id="cd04905">
    <property type="entry name" value="ACT_CM-PDT"/>
    <property type="match status" value="1"/>
</dbReference>
<dbReference type="PROSITE" id="PS51168">
    <property type="entry name" value="CHORISMATE_MUT_2"/>
    <property type="match status" value="1"/>
</dbReference>
<evidence type="ECO:0000256" key="6">
    <source>
        <dbReference type="ARBA" id="ARBA00012404"/>
    </source>
</evidence>
<dbReference type="InterPro" id="IPR036263">
    <property type="entry name" value="Chorismate_II_sf"/>
</dbReference>
<dbReference type="PROSITE" id="PS00857">
    <property type="entry name" value="PREPHENATE_DEHYDR_1"/>
    <property type="match status" value="1"/>
</dbReference>
<comment type="catalytic activity">
    <reaction evidence="18">
        <text>prephenate + H(+) = 3-phenylpyruvate + CO2 + H2O</text>
        <dbReference type="Rhea" id="RHEA:21648"/>
        <dbReference type="ChEBI" id="CHEBI:15377"/>
        <dbReference type="ChEBI" id="CHEBI:15378"/>
        <dbReference type="ChEBI" id="CHEBI:16526"/>
        <dbReference type="ChEBI" id="CHEBI:18005"/>
        <dbReference type="ChEBI" id="CHEBI:29934"/>
        <dbReference type="EC" id="4.2.1.51"/>
    </reaction>
</comment>
<evidence type="ECO:0000256" key="8">
    <source>
        <dbReference type="ARBA" id="ARBA00014401"/>
    </source>
</evidence>
<comment type="pathway">
    <text evidence="4">Amino-acid biosynthesis; L-phenylalanine biosynthesis; phenylpyruvate from prephenate: step 1/1.</text>
</comment>
<dbReference type="Pfam" id="PF01842">
    <property type="entry name" value="ACT"/>
    <property type="match status" value="1"/>
</dbReference>
<dbReference type="InterPro" id="IPR045865">
    <property type="entry name" value="ACT-like_dom_sf"/>
</dbReference>
<dbReference type="PROSITE" id="PS51171">
    <property type="entry name" value="PREPHENATE_DEHYDR_3"/>
    <property type="match status" value="1"/>
</dbReference>
<dbReference type="FunFam" id="1.20.59.10:FF:000004">
    <property type="entry name" value="Prephenate dehydratase"/>
    <property type="match status" value="1"/>
</dbReference>
<evidence type="ECO:0000256" key="20">
    <source>
        <dbReference type="SAM" id="Coils"/>
    </source>
</evidence>
<evidence type="ECO:0000256" key="11">
    <source>
        <dbReference type="ARBA" id="ARBA00023141"/>
    </source>
</evidence>
<dbReference type="FunFam" id="3.30.70.260:FF:000012">
    <property type="entry name" value="Prephenate dehydratase"/>
    <property type="match status" value="1"/>
</dbReference>
<evidence type="ECO:0000256" key="2">
    <source>
        <dbReference type="ARBA" id="ARBA00002364"/>
    </source>
</evidence>